<proteinExistence type="predicted"/>
<organism evidence="1 2">
    <name type="scientific">Verruconis gallopava</name>
    <dbReference type="NCBI Taxonomy" id="253628"/>
    <lineage>
        <taxon>Eukaryota</taxon>
        <taxon>Fungi</taxon>
        <taxon>Dikarya</taxon>
        <taxon>Ascomycota</taxon>
        <taxon>Pezizomycotina</taxon>
        <taxon>Dothideomycetes</taxon>
        <taxon>Pleosporomycetidae</taxon>
        <taxon>Venturiales</taxon>
        <taxon>Sympoventuriaceae</taxon>
        <taxon>Verruconis</taxon>
    </lineage>
</organism>
<evidence type="ECO:0000313" key="1">
    <source>
        <dbReference type="EMBL" id="KIW04817.1"/>
    </source>
</evidence>
<dbReference type="GeneID" id="27311975"/>
<dbReference type="HOGENOM" id="CLU_024593_0_0_1"/>
<dbReference type="RefSeq" id="XP_016214686.1">
    <property type="nucleotide sequence ID" value="XM_016357282.1"/>
</dbReference>
<evidence type="ECO:0008006" key="3">
    <source>
        <dbReference type="Google" id="ProtNLM"/>
    </source>
</evidence>
<evidence type="ECO:0000313" key="2">
    <source>
        <dbReference type="Proteomes" id="UP000053259"/>
    </source>
</evidence>
<dbReference type="AlphaFoldDB" id="A0A0D1YVU3"/>
<dbReference type="EMBL" id="KN847539">
    <property type="protein sequence ID" value="KIW04817.1"/>
    <property type="molecule type" value="Genomic_DNA"/>
</dbReference>
<keyword evidence="2" id="KW-1185">Reference proteome</keyword>
<sequence>MSSIHSSSTDGDDTANIIVITEAGDLLLEVRDEKLNQAFTYRVDINRTSQASAYFHRLLDPNKFEEGSTVSVKLEVLRKCHKNFSDVPMEELPRIRISNIGRISKVSSIKQLFGDFLKVLHGQDIGPPSPGAAAIPLGNLANLAVVADRFDALPHVTAYIRRKRFLETLDARGKAKPAKASEERLRQRLLVGALFDHSPWIMSASQNLIITGSARWKPEASADDDLPLWHDLPLGLEDELIMRRNYVLDTLQSLALHFVQAYSSGVQQCRLGYASSWVCDSFQLGEMTKFLKKNNLIKIAPILTGQEEIDPYSGDIERILDIYKSCPTYKMDEYHNHCGMRTRLVPIIEHLEILLRASSLHGVGICGECWKTHRIKYAWTDAMRPVGWQAPVPRPPSHLTIKHPGSEACLQQHIAIRNMFLAVERLWTFNEDRSEGIRFGKTTPFLKYD</sequence>
<reference evidence="1 2" key="1">
    <citation type="submission" date="2015-01" db="EMBL/GenBank/DDBJ databases">
        <title>The Genome Sequence of Ochroconis gallopava CBS43764.</title>
        <authorList>
            <consortium name="The Broad Institute Genomics Platform"/>
            <person name="Cuomo C."/>
            <person name="de Hoog S."/>
            <person name="Gorbushina A."/>
            <person name="Stielow B."/>
            <person name="Teixiera M."/>
            <person name="Abouelleil A."/>
            <person name="Chapman S.B."/>
            <person name="Priest M."/>
            <person name="Young S.K."/>
            <person name="Wortman J."/>
            <person name="Nusbaum C."/>
            <person name="Birren B."/>
        </authorList>
    </citation>
    <scope>NUCLEOTIDE SEQUENCE [LARGE SCALE GENOMIC DNA]</scope>
    <source>
        <strain evidence="1 2">CBS 43764</strain>
    </source>
</reference>
<dbReference type="VEuPathDB" id="FungiDB:PV09_04002"/>
<dbReference type="OrthoDB" id="5398371at2759"/>
<protein>
    <recommendedName>
        <fullName evidence="3">BTB domain-containing protein</fullName>
    </recommendedName>
</protein>
<dbReference type="Proteomes" id="UP000053259">
    <property type="component" value="Unassembled WGS sequence"/>
</dbReference>
<name>A0A0D1YVU3_9PEZI</name>
<dbReference type="InParanoid" id="A0A0D1YVU3"/>
<accession>A0A0D1YVU3</accession>
<gene>
    <name evidence="1" type="ORF">PV09_04002</name>
</gene>